<feature type="signal peptide" evidence="2">
    <location>
        <begin position="1"/>
        <end position="26"/>
    </location>
</feature>
<proteinExistence type="predicted"/>
<dbReference type="EMBL" id="FNXT01001192">
    <property type="protein sequence ID" value="SZX73445.1"/>
    <property type="molecule type" value="Genomic_DNA"/>
</dbReference>
<evidence type="ECO:0000256" key="1">
    <source>
        <dbReference type="SAM" id="MobiDB-lite"/>
    </source>
</evidence>
<reference evidence="4 5" key="1">
    <citation type="submission" date="2016-10" db="EMBL/GenBank/DDBJ databases">
        <authorList>
            <person name="Cai Z."/>
        </authorList>
    </citation>
    <scope>NUCLEOTIDE SEQUENCE [LARGE SCALE GENOMIC DNA]</scope>
</reference>
<feature type="chain" id="PRO_5036072853" evidence="2">
    <location>
        <begin position="27"/>
        <end position="189"/>
    </location>
</feature>
<evidence type="ECO:0000256" key="2">
    <source>
        <dbReference type="SAM" id="SignalP"/>
    </source>
</evidence>
<evidence type="ECO:0000313" key="5">
    <source>
        <dbReference type="Proteomes" id="UP000256970"/>
    </source>
</evidence>
<name>A0A383W720_TETOB</name>
<sequence length="189" mass="19649">MYEIASEVTVIVCLVSWACLCSDCAADIQLGPRRLLQAHQATELQLPTHNVLQTAGSVATQGPQAVQAEELPAAAAAAAAAAATPPAVHRYKPKSSTAALPRNAAAPAMRLNRSSMFAEPPAPSVAAPSHTGHKGHGKAGNGGSNGNRLLSRPMRLSLAEAEQQLMQPSALVSHRCAHEHGRLPTLLLI</sequence>
<dbReference type="Proteomes" id="UP000256970">
    <property type="component" value="Unassembled WGS sequence"/>
</dbReference>
<keyword evidence="2" id="KW-0732">Signal</keyword>
<evidence type="ECO:0000313" key="4">
    <source>
        <dbReference type="EMBL" id="SZX73445.1"/>
    </source>
</evidence>
<keyword evidence="5" id="KW-1185">Reference proteome</keyword>
<protein>
    <submittedName>
        <fullName evidence="4">Uncharacterized protein</fullName>
    </submittedName>
</protein>
<accession>A0A383W720</accession>
<feature type="region of interest" description="Disordered" evidence="1">
    <location>
        <begin position="118"/>
        <end position="150"/>
    </location>
</feature>
<dbReference type="AlphaFoldDB" id="A0A383W720"/>
<evidence type="ECO:0000313" key="3">
    <source>
        <dbReference type="EMBL" id="SZX71426.1"/>
    </source>
</evidence>
<dbReference type="EMBL" id="FNXT01001050">
    <property type="protein sequence ID" value="SZX71426.1"/>
    <property type="molecule type" value="Genomic_DNA"/>
</dbReference>
<organism evidence="4 5">
    <name type="scientific">Tetradesmus obliquus</name>
    <name type="common">Green alga</name>
    <name type="synonym">Acutodesmus obliquus</name>
    <dbReference type="NCBI Taxonomy" id="3088"/>
    <lineage>
        <taxon>Eukaryota</taxon>
        <taxon>Viridiplantae</taxon>
        <taxon>Chlorophyta</taxon>
        <taxon>core chlorophytes</taxon>
        <taxon>Chlorophyceae</taxon>
        <taxon>CS clade</taxon>
        <taxon>Sphaeropleales</taxon>
        <taxon>Scenedesmaceae</taxon>
        <taxon>Tetradesmus</taxon>
    </lineage>
</organism>
<gene>
    <name evidence="3" type="ORF">BQ4739_LOCUS11575</name>
    <name evidence="4" type="ORF">BQ4739_LOCUS13719</name>
</gene>